<dbReference type="HOGENOM" id="CLU_446281_0_0_1"/>
<reference evidence="6 7" key="1">
    <citation type="submission" date="2014-02" db="EMBL/GenBank/DDBJ databases">
        <title>Single nucleus genome sequencing reveals high similarity among nuclei of an endomycorrhizal fungus.</title>
        <authorList>
            <person name="Lin K."/>
            <person name="Geurts R."/>
            <person name="Zhang Z."/>
            <person name="Limpens E."/>
            <person name="Saunders D.G."/>
            <person name="Mu D."/>
            <person name="Pang E."/>
            <person name="Cao H."/>
            <person name="Cha H."/>
            <person name="Lin T."/>
            <person name="Zhou Q."/>
            <person name="Shang Y."/>
            <person name="Li Y."/>
            <person name="Ivanov S."/>
            <person name="Sharma T."/>
            <person name="Velzen R.V."/>
            <person name="Ruijter N.D."/>
            <person name="Aanen D.K."/>
            <person name="Win J."/>
            <person name="Kamoun S."/>
            <person name="Bisseling T."/>
            <person name="Huang S."/>
        </authorList>
    </citation>
    <scope>NUCLEOTIDE SEQUENCE [LARGE SCALE GENOMIC DNA]</scope>
    <source>
        <strain evidence="7">DAOM197198w</strain>
    </source>
</reference>
<keyword evidence="4" id="KW-0472">Membrane</keyword>
<proteinExistence type="predicted"/>
<evidence type="ECO:0000256" key="1">
    <source>
        <dbReference type="ARBA" id="ARBA00022801"/>
    </source>
</evidence>
<dbReference type="STRING" id="1432141.A0A015JQ56"/>
<dbReference type="SUPFAM" id="SSF53474">
    <property type="entry name" value="alpha/beta-Hydrolases"/>
    <property type="match status" value="1"/>
</dbReference>
<dbReference type="EMBL" id="JEMT01027436">
    <property type="protein sequence ID" value="EXX57129.1"/>
    <property type="molecule type" value="Genomic_DNA"/>
</dbReference>
<dbReference type="OrthoDB" id="408631at2759"/>
<comment type="caution">
    <text evidence="6">The sequence shown here is derived from an EMBL/GenBank/DDBJ whole genome shotgun (WGS) entry which is preliminary data.</text>
</comment>
<keyword evidence="7" id="KW-1185">Reference proteome</keyword>
<dbReference type="AlphaFoldDB" id="A0A015JQ56"/>
<evidence type="ECO:0000259" key="5">
    <source>
        <dbReference type="Pfam" id="PF07859"/>
    </source>
</evidence>
<sequence length="612" mass="70549">MSEKIIVKVNREAANTELERTAARQEKLRKKFENKSFWPLINRGPIGTLFYGMFLYPKVFFDHYIMENPTYSLSIYQETILRSVKWTMKSPLKTLRKSGTFVELLLKVFRCSEPFRSLDSEVTTRIGVEEGYWLGPIKYKQKECEATILYLHGGGYVALSSLIGLRSLCYLLRKLRKRYNKHVRVLAIDYTLAPEDPFPNGLNCVERTYNWLVNSGLAGSRNVFLCGDSAGGGLTSALLHKLYSDDSSTTTQTPLPLGVILVSPWVELSCDSSSFSTNAEFDWIPPHLCQFAAEYYIYGKEGNPSRNKDQIPQQQPKIRKEIILDWLDKVEDNFDFIDFEGNPHLKRLSRELSRRLSGNKRNSEIKARKRGSRGSKIQTRNSRVLDSFTEDENLTVNSDENLRIKRENLDKKLHQSVAFTTKEENPYKDPFISPLHIPHHIMAKFPPLFISYGGKEIFKDDIEKFAQKCIESKKAYKSFGNDHVYDTLDGQHPDVTVETDEDMVHDYPMFIDVFGKRSKKALDRIVHFIANNIPLPTPVHNHYSRIVKSRPRIQSLDESAIKFSTLPSNFAHDDRKHSIYLGDPTIMQSFHTLPNPRSFPNSRRIPSIVYIQ</sequence>
<protein>
    <recommendedName>
        <fullName evidence="5">Alpha/beta hydrolase fold-3 domain-containing protein</fullName>
    </recommendedName>
</protein>
<dbReference type="InterPro" id="IPR050300">
    <property type="entry name" value="GDXG_lipolytic_enzyme"/>
</dbReference>
<dbReference type="PANTHER" id="PTHR48081">
    <property type="entry name" value="AB HYDROLASE SUPERFAMILY PROTEIN C4A8.06C"/>
    <property type="match status" value="1"/>
</dbReference>
<keyword evidence="1" id="KW-0378">Hydrolase</keyword>
<evidence type="ECO:0000256" key="2">
    <source>
        <dbReference type="SAM" id="Coils"/>
    </source>
</evidence>
<organism evidence="6 7">
    <name type="scientific">Rhizophagus irregularis (strain DAOM 197198w)</name>
    <name type="common">Glomus intraradices</name>
    <dbReference type="NCBI Taxonomy" id="1432141"/>
    <lineage>
        <taxon>Eukaryota</taxon>
        <taxon>Fungi</taxon>
        <taxon>Fungi incertae sedis</taxon>
        <taxon>Mucoromycota</taxon>
        <taxon>Glomeromycotina</taxon>
        <taxon>Glomeromycetes</taxon>
        <taxon>Glomerales</taxon>
        <taxon>Glomeraceae</taxon>
        <taxon>Rhizophagus</taxon>
    </lineage>
</organism>
<accession>A0A015JQ56</accession>
<dbReference type="Proteomes" id="UP000022910">
    <property type="component" value="Unassembled WGS sequence"/>
</dbReference>
<dbReference type="PANTHER" id="PTHR48081:SF31">
    <property type="entry name" value="STERYL ACETYL HYDROLASE MUG81-RELATED"/>
    <property type="match status" value="1"/>
</dbReference>
<evidence type="ECO:0000313" key="7">
    <source>
        <dbReference type="Proteomes" id="UP000022910"/>
    </source>
</evidence>
<gene>
    <name evidence="6" type="ORF">RirG_210100</name>
</gene>
<keyword evidence="2" id="KW-0175">Coiled coil</keyword>
<feature type="domain" description="Alpha/beta hydrolase fold-3" evidence="5">
    <location>
        <begin position="148"/>
        <end position="298"/>
    </location>
</feature>
<feature type="region of interest" description="Disordered" evidence="3">
    <location>
        <begin position="359"/>
        <end position="378"/>
    </location>
</feature>
<keyword evidence="4" id="KW-1133">Transmembrane helix</keyword>
<evidence type="ECO:0000256" key="4">
    <source>
        <dbReference type="SAM" id="Phobius"/>
    </source>
</evidence>
<dbReference type="InterPro" id="IPR029058">
    <property type="entry name" value="AB_hydrolase_fold"/>
</dbReference>
<dbReference type="Pfam" id="PF07859">
    <property type="entry name" value="Abhydrolase_3"/>
    <property type="match status" value="1"/>
</dbReference>
<evidence type="ECO:0000256" key="3">
    <source>
        <dbReference type="SAM" id="MobiDB-lite"/>
    </source>
</evidence>
<feature type="coiled-coil region" evidence="2">
    <location>
        <begin position="6"/>
        <end position="35"/>
    </location>
</feature>
<feature type="transmembrane region" description="Helical" evidence="4">
    <location>
        <begin position="149"/>
        <end position="172"/>
    </location>
</feature>
<dbReference type="Gene3D" id="3.40.50.1820">
    <property type="entry name" value="alpha/beta hydrolase"/>
    <property type="match status" value="2"/>
</dbReference>
<evidence type="ECO:0000313" key="6">
    <source>
        <dbReference type="EMBL" id="EXX57129.1"/>
    </source>
</evidence>
<name>A0A015JQ56_RHIIW</name>
<dbReference type="GO" id="GO:0016787">
    <property type="term" value="F:hydrolase activity"/>
    <property type="evidence" value="ECO:0007669"/>
    <property type="project" value="UniProtKB-KW"/>
</dbReference>
<keyword evidence="4" id="KW-0812">Transmembrane</keyword>
<dbReference type="InterPro" id="IPR013094">
    <property type="entry name" value="AB_hydrolase_3"/>
</dbReference>